<sequence>MHQIFDESNLKVLENQLLYESMMNKKYNQYANLCEDIQLKNLCHKAAKIHKKNFKMLLDYLNSYK</sequence>
<name>A0A1M6RTZ1_9FIRM</name>
<accession>A0A1M6RTZ1</accession>
<reference evidence="1 2" key="1">
    <citation type="submission" date="2016-11" db="EMBL/GenBank/DDBJ databases">
        <authorList>
            <person name="Jaros S."/>
            <person name="Januszkiewicz K."/>
            <person name="Wedrychowicz H."/>
        </authorList>
    </citation>
    <scope>NUCLEOTIDE SEQUENCE [LARGE SCALE GENOMIC DNA]</scope>
    <source>
        <strain evidence="1 2">DSM 14501</strain>
    </source>
</reference>
<evidence type="ECO:0008006" key="3">
    <source>
        <dbReference type="Google" id="ProtNLM"/>
    </source>
</evidence>
<dbReference type="RefSeq" id="WP_072967895.1">
    <property type="nucleotide sequence ID" value="NZ_FRAJ01000015.1"/>
</dbReference>
<dbReference type="Proteomes" id="UP000184082">
    <property type="component" value="Unassembled WGS sequence"/>
</dbReference>
<keyword evidence="2" id="KW-1185">Reference proteome</keyword>
<proteinExistence type="predicted"/>
<dbReference type="STRING" id="1121266.SAMN02745883_01884"/>
<dbReference type="EMBL" id="FRAJ01000015">
    <property type="protein sequence ID" value="SHK35981.1"/>
    <property type="molecule type" value="Genomic_DNA"/>
</dbReference>
<dbReference type="AlphaFoldDB" id="A0A1M6RTZ1"/>
<evidence type="ECO:0000313" key="1">
    <source>
        <dbReference type="EMBL" id="SHK35981.1"/>
    </source>
</evidence>
<protein>
    <recommendedName>
        <fullName evidence="3">Spore coat protein</fullName>
    </recommendedName>
</protein>
<gene>
    <name evidence="1" type="ORF">SAMN02745883_01884</name>
</gene>
<evidence type="ECO:0000313" key="2">
    <source>
        <dbReference type="Proteomes" id="UP000184082"/>
    </source>
</evidence>
<organism evidence="1 2">
    <name type="scientific">Caminicella sporogenes DSM 14501</name>
    <dbReference type="NCBI Taxonomy" id="1121266"/>
    <lineage>
        <taxon>Bacteria</taxon>
        <taxon>Bacillati</taxon>
        <taxon>Bacillota</taxon>
        <taxon>Clostridia</taxon>
        <taxon>Peptostreptococcales</taxon>
        <taxon>Caminicellaceae</taxon>
        <taxon>Caminicella</taxon>
    </lineage>
</organism>